<evidence type="ECO:0000313" key="1">
    <source>
        <dbReference type="EMBL" id="TEB22774.1"/>
    </source>
</evidence>
<evidence type="ECO:0000313" key="2">
    <source>
        <dbReference type="Proteomes" id="UP000298030"/>
    </source>
</evidence>
<dbReference type="AlphaFoldDB" id="A0A4Y7SMD6"/>
<accession>A0A4Y7SMD6</accession>
<proteinExistence type="predicted"/>
<protein>
    <submittedName>
        <fullName evidence="1">Uncharacterized protein</fullName>
    </submittedName>
</protein>
<keyword evidence="2" id="KW-1185">Reference proteome</keyword>
<comment type="caution">
    <text evidence="1">The sequence shown here is derived from an EMBL/GenBank/DDBJ whole genome shotgun (WGS) entry which is preliminary data.</text>
</comment>
<organism evidence="1 2">
    <name type="scientific">Coprinellus micaceus</name>
    <name type="common">Glistening ink-cap mushroom</name>
    <name type="synonym">Coprinus micaceus</name>
    <dbReference type="NCBI Taxonomy" id="71717"/>
    <lineage>
        <taxon>Eukaryota</taxon>
        <taxon>Fungi</taxon>
        <taxon>Dikarya</taxon>
        <taxon>Basidiomycota</taxon>
        <taxon>Agaricomycotina</taxon>
        <taxon>Agaricomycetes</taxon>
        <taxon>Agaricomycetidae</taxon>
        <taxon>Agaricales</taxon>
        <taxon>Agaricineae</taxon>
        <taxon>Psathyrellaceae</taxon>
        <taxon>Coprinellus</taxon>
    </lineage>
</organism>
<gene>
    <name evidence="1" type="ORF">FA13DRAFT_1740693</name>
</gene>
<dbReference type="Proteomes" id="UP000298030">
    <property type="component" value="Unassembled WGS sequence"/>
</dbReference>
<name>A0A4Y7SMD6_COPMI</name>
<feature type="non-terminal residue" evidence="1">
    <location>
        <position position="94"/>
    </location>
</feature>
<sequence>MAAQFAGRLSMSFRMIDLSTGAKFLPLTPWTPRTRRHSMPAFPIIHKRSTSLKMPPTFMIEHLHHHITIHLPPLSSGEVWQERPATQQTTRPSL</sequence>
<reference evidence="1 2" key="1">
    <citation type="journal article" date="2019" name="Nat. Ecol. Evol.">
        <title>Megaphylogeny resolves global patterns of mushroom evolution.</title>
        <authorList>
            <person name="Varga T."/>
            <person name="Krizsan K."/>
            <person name="Foldi C."/>
            <person name="Dima B."/>
            <person name="Sanchez-Garcia M."/>
            <person name="Sanchez-Ramirez S."/>
            <person name="Szollosi G.J."/>
            <person name="Szarkandi J.G."/>
            <person name="Papp V."/>
            <person name="Albert L."/>
            <person name="Andreopoulos W."/>
            <person name="Angelini C."/>
            <person name="Antonin V."/>
            <person name="Barry K.W."/>
            <person name="Bougher N.L."/>
            <person name="Buchanan P."/>
            <person name="Buyck B."/>
            <person name="Bense V."/>
            <person name="Catcheside P."/>
            <person name="Chovatia M."/>
            <person name="Cooper J."/>
            <person name="Damon W."/>
            <person name="Desjardin D."/>
            <person name="Finy P."/>
            <person name="Geml J."/>
            <person name="Haridas S."/>
            <person name="Hughes K."/>
            <person name="Justo A."/>
            <person name="Karasinski D."/>
            <person name="Kautmanova I."/>
            <person name="Kiss B."/>
            <person name="Kocsube S."/>
            <person name="Kotiranta H."/>
            <person name="LaButti K.M."/>
            <person name="Lechner B.E."/>
            <person name="Liimatainen K."/>
            <person name="Lipzen A."/>
            <person name="Lukacs Z."/>
            <person name="Mihaltcheva S."/>
            <person name="Morgado L.N."/>
            <person name="Niskanen T."/>
            <person name="Noordeloos M.E."/>
            <person name="Ohm R.A."/>
            <person name="Ortiz-Santana B."/>
            <person name="Ovrebo C."/>
            <person name="Racz N."/>
            <person name="Riley R."/>
            <person name="Savchenko A."/>
            <person name="Shiryaev A."/>
            <person name="Soop K."/>
            <person name="Spirin V."/>
            <person name="Szebenyi C."/>
            <person name="Tomsovsky M."/>
            <person name="Tulloss R.E."/>
            <person name="Uehling J."/>
            <person name="Grigoriev I.V."/>
            <person name="Vagvolgyi C."/>
            <person name="Papp T."/>
            <person name="Martin F.M."/>
            <person name="Miettinen O."/>
            <person name="Hibbett D.S."/>
            <person name="Nagy L.G."/>
        </authorList>
    </citation>
    <scope>NUCLEOTIDE SEQUENCE [LARGE SCALE GENOMIC DNA]</scope>
    <source>
        <strain evidence="1 2">FP101781</strain>
    </source>
</reference>
<dbReference type="EMBL" id="QPFP01000086">
    <property type="protein sequence ID" value="TEB22774.1"/>
    <property type="molecule type" value="Genomic_DNA"/>
</dbReference>